<keyword evidence="1" id="KW-0805">Transcription regulation</keyword>
<keyword evidence="3" id="KW-0472">Membrane</keyword>
<name>A0A8T4IPZ7_9ACTN</name>
<dbReference type="Gene3D" id="1.10.10.1320">
    <property type="entry name" value="Anti-sigma factor, zinc-finger domain"/>
    <property type="match status" value="1"/>
</dbReference>
<keyword evidence="2" id="KW-0804">Transcription</keyword>
<dbReference type="EMBL" id="JAGSMN010000330">
    <property type="protein sequence ID" value="MBR7674361.1"/>
    <property type="molecule type" value="Genomic_DNA"/>
</dbReference>
<proteinExistence type="predicted"/>
<dbReference type="Proteomes" id="UP000675554">
    <property type="component" value="Unassembled WGS sequence"/>
</dbReference>
<feature type="domain" description="Putative zinc-finger" evidence="4">
    <location>
        <begin position="11"/>
        <end position="36"/>
    </location>
</feature>
<evidence type="ECO:0000313" key="5">
    <source>
        <dbReference type="EMBL" id="MBR7674361.1"/>
    </source>
</evidence>
<reference evidence="5" key="1">
    <citation type="submission" date="2021-04" db="EMBL/GenBank/DDBJ databases">
        <title>Sequencing of actinobacteria type strains.</title>
        <authorList>
            <person name="Nguyen G.-S."/>
            <person name="Wentzel A."/>
        </authorList>
    </citation>
    <scope>NUCLEOTIDE SEQUENCE</scope>
    <source>
        <strain evidence="5">DSM 42095</strain>
    </source>
</reference>
<evidence type="ECO:0000313" key="6">
    <source>
        <dbReference type="Proteomes" id="UP000675554"/>
    </source>
</evidence>
<accession>A0A8T4IPZ7</accession>
<keyword evidence="3" id="KW-0812">Transmembrane</keyword>
<comment type="caution">
    <text evidence="5">The sequence shown here is derived from an EMBL/GenBank/DDBJ whole genome shotgun (WGS) entry which is preliminary data.</text>
</comment>
<evidence type="ECO:0000256" key="3">
    <source>
        <dbReference type="SAM" id="Phobius"/>
    </source>
</evidence>
<dbReference type="InterPro" id="IPR041916">
    <property type="entry name" value="Anti_sigma_zinc_sf"/>
</dbReference>
<sequence>MTSPVEHTDVAAYALGVLDPAEAERFEQHLAGCDRCGAELESLMPLPPLLAEHAEHVAHADPTDDTDHAVPEALGARPAPELLDRLLAETAAERRGRRQRRVWLAAAAFVLVVGGPLAAVGFAGGGDGDGNGSGEPAHVASPAREMYEHGEKIGVVDARTKARATVSLERKDWGTHVALKLGHVRGPLSCELVAVGANGTEQTVTTWSVPEGGYGIPGSKWPEPLYTHGGAAFQREDISRFDVRTLDGRRLASIKV</sequence>
<evidence type="ECO:0000256" key="1">
    <source>
        <dbReference type="ARBA" id="ARBA00023015"/>
    </source>
</evidence>
<evidence type="ECO:0000256" key="2">
    <source>
        <dbReference type="ARBA" id="ARBA00023163"/>
    </source>
</evidence>
<gene>
    <name evidence="5" type="ORF">KDA82_15305</name>
</gene>
<protein>
    <submittedName>
        <fullName evidence="5">Zf-HC2 domain-containing protein</fullName>
    </submittedName>
</protein>
<dbReference type="Pfam" id="PF13490">
    <property type="entry name" value="zf-HC2"/>
    <property type="match status" value="1"/>
</dbReference>
<keyword evidence="6" id="KW-1185">Reference proteome</keyword>
<feature type="transmembrane region" description="Helical" evidence="3">
    <location>
        <begin position="102"/>
        <end position="123"/>
    </location>
</feature>
<organism evidence="5 6">
    <name type="scientific">Streptomyces daliensis</name>
    <dbReference type="NCBI Taxonomy" id="299421"/>
    <lineage>
        <taxon>Bacteria</taxon>
        <taxon>Bacillati</taxon>
        <taxon>Actinomycetota</taxon>
        <taxon>Actinomycetes</taxon>
        <taxon>Kitasatosporales</taxon>
        <taxon>Streptomycetaceae</taxon>
        <taxon>Streptomyces</taxon>
    </lineage>
</organism>
<dbReference type="InterPro" id="IPR027383">
    <property type="entry name" value="Znf_put"/>
</dbReference>
<dbReference type="AlphaFoldDB" id="A0A8T4IPZ7"/>
<keyword evidence="3" id="KW-1133">Transmembrane helix</keyword>
<evidence type="ECO:0000259" key="4">
    <source>
        <dbReference type="Pfam" id="PF13490"/>
    </source>
</evidence>